<feature type="domain" description="AB hydrolase-1" evidence="1">
    <location>
        <begin position="22"/>
        <end position="126"/>
    </location>
</feature>
<dbReference type="KEGG" id="scor:J3U87_30995"/>
<dbReference type="Proteomes" id="UP000663929">
    <property type="component" value="Chromosome"/>
</dbReference>
<dbReference type="SUPFAM" id="SSF53474">
    <property type="entry name" value="alpha/beta-Hydrolases"/>
    <property type="match status" value="1"/>
</dbReference>
<dbReference type="AlphaFoldDB" id="A0A8A4TKC4"/>
<name>A0A8A4TKC4_SULCO</name>
<dbReference type="EMBL" id="CP071793">
    <property type="protein sequence ID" value="QTD50033.1"/>
    <property type="molecule type" value="Genomic_DNA"/>
</dbReference>
<dbReference type="PANTHER" id="PTHR43433:SF1">
    <property type="entry name" value="BLL5160 PROTEIN"/>
    <property type="match status" value="1"/>
</dbReference>
<dbReference type="RefSeq" id="WP_237379664.1">
    <property type="nucleotide sequence ID" value="NZ_CP071793.1"/>
</dbReference>
<dbReference type="InterPro" id="IPR029058">
    <property type="entry name" value="AB_hydrolase_fold"/>
</dbReference>
<keyword evidence="3" id="KW-1185">Reference proteome</keyword>
<dbReference type="InterPro" id="IPR050471">
    <property type="entry name" value="AB_hydrolase"/>
</dbReference>
<dbReference type="GO" id="GO:0016787">
    <property type="term" value="F:hydrolase activity"/>
    <property type="evidence" value="ECO:0007669"/>
    <property type="project" value="UniProtKB-KW"/>
</dbReference>
<keyword evidence="2" id="KW-0378">Hydrolase</keyword>
<gene>
    <name evidence="2" type="ORF">J3U87_30995</name>
</gene>
<evidence type="ECO:0000259" key="1">
    <source>
        <dbReference type="Pfam" id="PF00561"/>
    </source>
</evidence>
<protein>
    <submittedName>
        <fullName evidence="2">Alpha/beta fold hydrolase</fullName>
    </submittedName>
</protein>
<dbReference type="PANTHER" id="PTHR43433">
    <property type="entry name" value="HYDROLASE, ALPHA/BETA FOLD FAMILY PROTEIN"/>
    <property type="match status" value="1"/>
</dbReference>
<organism evidence="2 3">
    <name type="scientific">Sulfidibacter corallicola</name>
    <dbReference type="NCBI Taxonomy" id="2818388"/>
    <lineage>
        <taxon>Bacteria</taxon>
        <taxon>Pseudomonadati</taxon>
        <taxon>Acidobacteriota</taxon>
        <taxon>Holophagae</taxon>
        <taxon>Acanthopleuribacterales</taxon>
        <taxon>Acanthopleuribacteraceae</taxon>
        <taxon>Sulfidibacter</taxon>
    </lineage>
</organism>
<dbReference type="PRINTS" id="PR00111">
    <property type="entry name" value="ABHYDROLASE"/>
</dbReference>
<reference evidence="2" key="1">
    <citation type="submission" date="2021-03" db="EMBL/GenBank/DDBJ databases">
        <title>Acanthopleuribacteraceae sp. M133.</title>
        <authorList>
            <person name="Wang G."/>
        </authorList>
    </citation>
    <scope>NUCLEOTIDE SEQUENCE</scope>
    <source>
        <strain evidence="2">M133</strain>
    </source>
</reference>
<dbReference type="Gene3D" id="3.40.50.1820">
    <property type="entry name" value="alpha/beta hydrolase"/>
    <property type="match status" value="1"/>
</dbReference>
<evidence type="ECO:0000313" key="3">
    <source>
        <dbReference type="Proteomes" id="UP000663929"/>
    </source>
</evidence>
<evidence type="ECO:0000313" key="2">
    <source>
        <dbReference type="EMBL" id="QTD50033.1"/>
    </source>
</evidence>
<dbReference type="Pfam" id="PF00561">
    <property type="entry name" value="Abhydrolase_1"/>
    <property type="match status" value="1"/>
</dbReference>
<proteinExistence type="predicted"/>
<sequence>MTAADRTRAKLPYRIEGNPRGPALVLLNGLFADYTSWDGAMAHLEDYHVLRYDGRGQGDAPKPPGPYGPEVLVADLKDLLDALDWPPTALLGISNGGRLALAFAAAYPERVRAVVAVGCYAAPTRLLRLKLSSWLAAHRVGGPEHRFDVAAPWIWSEAALSLGADLVQMYRSRAALLDPTAVEGLIEGAMCGDVDLTAIQAPTLLAAGEDDLLTPPAEHRDLAAMLAHGQFATLPGAHAGLLERPDLVREHILPFLRAQGTIGEATTPARGDTCHVG</sequence>
<dbReference type="InterPro" id="IPR000073">
    <property type="entry name" value="AB_hydrolase_1"/>
</dbReference>
<accession>A0A8A4TKC4</accession>